<keyword evidence="4" id="KW-1185">Reference proteome</keyword>
<dbReference type="Pfam" id="PF14361">
    <property type="entry name" value="RsbRD_N"/>
    <property type="match status" value="1"/>
</dbReference>
<sequence>MDDLYTRLGNRVPVNARLVVDICVGELPEYAATVTGDRDRAAMLDFAVFIRRRTIELATADERLGPDDLAVVGEIGRERGEKGMPNAILPRVLALHAAATFREIQEASGPRDLTDTLHLLSWLGEQATAAQNAYSLGFLNGQQRHLPVGGRVRRYVEMAVAGDPAAPGYGEQIGVPATVRARVVVARPTGAGPRADEVLDGAWRRHRVPATWLPQGELVALLPEEQDAEPLVDDLTAALGPVALGTATGPAGALPETFALARRISRVARADLAPGHLHTLADLLLEVAAAELPELDRWLALIAGKLGTGPDLLDTLDVYYQADLNRAEAAKALHIHPRTLDYRLRRIRDLTGLDPQSTHGIRVLSTVITRARR</sequence>
<protein>
    <submittedName>
        <fullName evidence="3">PucR-like helix-turn-helix protein</fullName>
    </submittedName>
</protein>
<evidence type="ECO:0000313" key="3">
    <source>
        <dbReference type="EMBL" id="PPK62068.1"/>
    </source>
</evidence>
<dbReference type="Gene3D" id="1.10.10.2840">
    <property type="entry name" value="PucR C-terminal helix-turn-helix domain"/>
    <property type="match status" value="1"/>
</dbReference>
<dbReference type="OrthoDB" id="4571023at2"/>
<dbReference type="InterPro" id="IPR042070">
    <property type="entry name" value="PucR_C-HTH_sf"/>
</dbReference>
<name>A0A2S6GCA1_9PSEU</name>
<evidence type="ECO:0000259" key="2">
    <source>
        <dbReference type="Pfam" id="PF14361"/>
    </source>
</evidence>
<reference evidence="3 4" key="1">
    <citation type="submission" date="2018-02" db="EMBL/GenBank/DDBJ databases">
        <title>Genomic Encyclopedia of Archaeal and Bacterial Type Strains, Phase II (KMG-II): from individual species to whole genera.</title>
        <authorList>
            <person name="Goeker M."/>
        </authorList>
    </citation>
    <scope>NUCLEOTIDE SEQUENCE [LARGE SCALE GENOMIC DNA]</scope>
    <source>
        <strain evidence="3 4">YU 961-1</strain>
    </source>
</reference>
<dbReference type="Proteomes" id="UP000239203">
    <property type="component" value="Unassembled WGS sequence"/>
</dbReference>
<proteinExistence type="predicted"/>
<gene>
    <name evidence="3" type="ORF">CLV40_13738</name>
</gene>
<dbReference type="Pfam" id="PF13556">
    <property type="entry name" value="HTH_30"/>
    <property type="match status" value="1"/>
</dbReference>
<organism evidence="3 4">
    <name type="scientific">Actinokineospora auranticolor</name>
    <dbReference type="NCBI Taxonomy" id="155976"/>
    <lineage>
        <taxon>Bacteria</taxon>
        <taxon>Bacillati</taxon>
        <taxon>Actinomycetota</taxon>
        <taxon>Actinomycetes</taxon>
        <taxon>Pseudonocardiales</taxon>
        <taxon>Pseudonocardiaceae</taxon>
        <taxon>Actinokineospora</taxon>
    </lineage>
</organism>
<dbReference type="InterPro" id="IPR025736">
    <property type="entry name" value="PucR_C-HTH_dom"/>
</dbReference>
<accession>A0A2S6GCA1</accession>
<comment type="caution">
    <text evidence="3">The sequence shown here is derived from an EMBL/GenBank/DDBJ whole genome shotgun (WGS) entry which is preliminary data.</text>
</comment>
<dbReference type="InterPro" id="IPR051448">
    <property type="entry name" value="CdaR-like_regulators"/>
</dbReference>
<evidence type="ECO:0000313" key="4">
    <source>
        <dbReference type="Proteomes" id="UP000239203"/>
    </source>
</evidence>
<feature type="domain" description="RsbT co-antagonist protein RsbRD N-terminal" evidence="2">
    <location>
        <begin position="16"/>
        <end position="134"/>
    </location>
</feature>
<dbReference type="PANTHER" id="PTHR33744">
    <property type="entry name" value="CARBOHYDRATE DIACID REGULATOR"/>
    <property type="match status" value="1"/>
</dbReference>
<dbReference type="InterPro" id="IPR025751">
    <property type="entry name" value="RsbRD_N_dom"/>
</dbReference>
<dbReference type="AlphaFoldDB" id="A0A2S6GCA1"/>
<evidence type="ECO:0000259" key="1">
    <source>
        <dbReference type="Pfam" id="PF13556"/>
    </source>
</evidence>
<dbReference type="EMBL" id="PTIX01000037">
    <property type="protein sequence ID" value="PPK62068.1"/>
    <property type="molecule type" value="Genomic_DNA"/>
</dbReference>
<dbReference type="PANTHER" id="PTHR33744:SF1">
    <property type="entry name" value="DNA-BINDING TRANSCRIPTIONAL ACTIVATOR ADER"/>
    <property type="match status" value="1"/>
</dbReference>
<dbReference type="RefSeq" id="WP_104483328.1">
    <property type="nucleotide sequence ID" value="NZ_CP154825.1"/>
</dbReference>
<feature type="domain" description="PucR C-terminal helix-turn-helix" evidence="1">
    <location>
        <begin position="312"/>
        <end position="360"/>
    </location>
</feature>